<evidence type="ECO:0000256" key="3">
    <source>
        <dbReference type="ARBA" id="ARBA00022801"/>
    </source>
</evidence>
<dbReference type="GO" id="GO:0000723">
    <property type="term" value="P:telomere maintenance"/>
    <property type="evidence" value="ECO:0007669"/>
    <property type="project" value="InterPro"/>
</dbReference>
<dbReference type="SUPFAM" id="SSF52540">
    <property type="entry name" value="P-loop containing nucleoside triphosphate hydrolases"/>
    <property type="match status" value="1"/>
</dbReference>
<dbReference type="EMBL" id="RBNJ01014241">
    <property type="protein sequence ID" value="RUS25013.1"/>
    <property type="molecule type" value="Genomic_DNA"/>
</dbReference>
<dbReference type="InterPro" id="IPR027417">
    <property type="entry name" value="P-loop_NTPase"/>
</dbReference>
<name>A0A433Q5F5_9FUNG</name>
<comment type="caution">
    <text evidence="13">The sequence shown here is derived from an EMBL/GenBank/DDBJ whole genome shotgun (WGS) entry which is preliminary data.</text>
</comment>
<dbReference type="Proteomes" id="UP000274822">
    <property type="component" value="Unassembled WGS sequence"/>
</dbReference>
<evidence type="ECO:0000313" key="14">
    <source>
        <dbReference type="Proteomes" id="UP000274822"/>
    </source>
</evidence>
<evidence type="ECO:0000256" key="5">
    <source>
        <dbReference type="ARBA" id="ARBA00022840"/>
    </source>
</evidence>
<dbReference type="InterPro" id="IPR049163">
    <property type="entry name" value="Pif1-like_2B_dom"/>
</dbReference>
<evidence type="ECO:0000256" key="8">
    <source>
        <dbReference type="ARBA" id="ARBA00023235"/>
    </source>
</evidence>
<keyword evidence="1 9" id="KW-0547">Nucleotide-binding</keyword>
<feature type="compositionally biased region" description="Polar residues" evidence="10">
    <location>
        <begin position="267"/>
        <end position="277"/>
    </location>
</feature>
<evidence type="ECO:0000313" key="13">
    <source>
        <dbReference type="EMBL" id="RUS25013.1"/>
    </source>
</evidence>
<protein>
    <recommendedName>
        <fullName evidence="9">ATP-dependent DNA helicase</fullName>
        <ecNumber evidence="9">5.6.2.3</ecNumber>
    </recommendedName>
</protein>
<dbReference type="InterPro" id="IPR051055">
    <property type="entry name" value="PIF1_helicase"/>
</dbReference>
<keyword evidence="2 9" id="KW-0227">DNA damage</keyword>
<comment type="cofactor">
    <cofactor evidence="9">
        <name>Mg(2+)</name>
        <dbReference type="ChEBI" id="CHEBI:18420"/>
    </cofactor>
</comment>
<organism evidence="13 14">
    <name type="scientific">Jimgerdemannia flammicorona</name>
    <dbReference type="NCBI Taxonomy" id="994334"/>
    <lineage>
        <taxon>Eukaryota</taxon>
        <taxon>Fungi</taxon>
        <taxon>Fungi incertae sedis</taxon>
        <taxon>Mucoromycota</taxon>
        <taxon>Mucoromycotina</taxon>
        <taxon>Endogonomycetes</taxon>
        <taxon>Endogonales</taxon>
        <taxon>Endogonaceae</taxon>
        <taxon>Jimgerdemannia</taxon>
    </lineage>
</organism>
<feature type="domain" description="DNA helicase Pif1-like 2B" evidence="12">
    <location>
        <begin position="127"/>
        <end position="166"/>
    </location>
</feature>
<keyword evidence="9" id="KW-0233">DNA recombination</keyword>
<feature type="domain" description="DNA helicase Pif1-like DEAD-box helicase" evidence="11">
    <location>
        <begin position="1"/>
        <end position="68"/>
    </location>
</feature>
<keyword evidence="4 9" id="KW-0347">Helicase</keyword>
<evidence type="ECO:0000256" key="2">
    <source>
        <dbReference type="ARBA" id="ARBA00022763"/>
    </source>
</evidence>
<keyword evidence="6" id="KW-0238">DNA-binding</keyword>
<evidence type="ECO:0000259" key="11">
    <source>
        <dbReference type="Pfam" id="PF05970"/>
    </source>
</evidence>
<dbReference type="GO" id="GO:0005524">
    <property type="term" value="F:ATP binding"/>
    <property type="evidence" value="ECO:0007669"/>
    <property type="project" value="UniProtKB-KW"/>
</dbReference>
<evidence type="ECO:0000256" key="7">
    <source>
        <dbReference type="ARBA" id="ARBA00023204"/>
    </source>
</evidence>
<evidence type="ECO:0000256" key="9">
    <source>
        <dbReference type="RuleBase" id="RU363044"/>
    </source>
</evidence>
<dbReference type="GO" id="GO:0006310">
    <property type="term" value="P:DNA recombination"/>
    <property type="evidence" value="ECO:0007669"/>
    <property type="project" value="UniProtKB-KW"/>
</dbReference>
<dbReference type="Pfam" id="PF21530">
    <property type="entry name" value="Pif1_2B_dom"/>
    <property type="match status" value="1"/>
</dbReference>
<keyword evidence="5 9" id="KW-0067">ATP-binding</keyword>
<keyword evidence="7 9" id="KW-0234">DNA repair</keyword>
<feature type="region of interest" description="Disordered" evidence="10">
    <location>
        <begin position="258"/>
        <end position="322"/>
    </location>
</feature>
<dbReference type="GO" id="GO:0006281">
    <property type="term" value="P:DNA repair"/>
    <property type="evidence" value="ECO:0007669"/>
    <property type="project" value="UniProtKB-KW"/>
</dbReference>
<dbReference type="GO" id="GO:0016887">
    <property type="term" value="F:ATP hydrolysis activity"/>
    <property type="evidence" value="ECO:0007669"/>
    <property type="project" value="RHEA"/>
</dbReference>
<evidence type="ECO:0000256" key="6">
    <source>
        <dbReference type="ARBA" id="ARBA00023125"/>
    </source>
</evidence>
<dbReference type="GO" id="GO:0043139">
    <property type="term" value="F:5'-3' DNA helicase activity"/>
    <property type="evidence" value="ECO:0007669"/>
    <property type="project" value="UniProtKB-EC"/>
</dbReference>
<evidence type="ECO:0000259" key="12">
    <source>
        <dbReference type="Pfam" id="PF21530"/>
    </source>
</evidence>
<feature type="compositionally biased region" description="Polar residues" evidence="10">
    <location>
        <begin position="284"/>
        <end position="316"/>
    </location>
</feature>
<accession>A0A433Q5F5</accession>
<dbReference type="Pfam" id="PF05970">
    <property type="entry name" value="PIF1"/>
    <property type="match status" value="1"/>
</dbReference>
<comment type="similarity">
    <text evidence="9">Belongs to the helicase family.</text>
</comment>
<proteinExistence type="inferred from homology"/>
<dbReference type="PANTHER" id="PTHR47642:SF5">
    <property type="entry name" value="ATP-DEPENDENT DNA HELICASE"/>
    <property type="match status" value="1"/>
</dbReference>
<dbReference type="EC" id="5.6.2.3" evidence="9"/>
<reference evidence="13 14" key="1">
    <citation type="journal article" date="2018" name="New Phytol.">
        <title>Phylogenomics of Endogonaceae and evolution of mycorrhizas within Mucoromycota.</title>
        <authorList>
            <person name="Chang Y."/>
            <person name="Desiro A."/>
            <person name="Na H."/>
            <person name="Sandor L."/>
            <person name="Lipzen A."/>
            <person name="Clum A."/>
            <person name="Barry K."/>
            <person name="Grigoriev I.V."/>
            <person name="Martin F.M."/>
            <person name="Stajich J.E."/>
            <person name="Smith M.E."/>
            <person name="Bonito G."/>
            <person name="Spatafora J.W."/>
        </authorList>
    </citation>
    <scope>NUCLEOTIDE SEQUENCE [LARGE SCALE GENOMIC DNA]</scope>
    <source>
        <strain evidence="13 14">AD002</strain>
    </source>
</reference>
<dbReference type="InterPro" id="IPR010285">
    <property type="entry name" value="DNA_helicase_pif1-like_DEAD"/>
</dbReference>
<evidence type="ECO:0000256" key="10">
    <source>
        <dbReference type="SAM" id="MobiDB-lite"/>
    </source>
</evidence>
<sequence length="322" mass="36441">MQVILTGDFFQLPPVPDLKTRRRKFAFEAKTWSSVVNRSFVLKTVLRQDDEHFVRLLNEIRLGKVSAEALRVLTFLHRELKSLDRAFRPIQLYPYRSDVDFVNNTRLAALKGHPRRFNTQDWGDIRLLQHCIAPEILELKIGAPVILIRNLDPDLVNGSVGTVIDFDFYPIVLFRNGREIKVEPVSWTIEWSCEDKTCAVVARLGADYPQDAGDDPGLRQAYVALSRATSLNGLQVLNFSQAKIMAHPKVTRFYEKLSPESTDSDVHPQNSLESANSYIIDAAPQNSPESTNAPPQYSPESTNAPPQNSLESTSYNMPFIQD</sequence>
<feature type="non-terminal residue" evidence="13">
    <location>
        <position position="322"/>
    </location>
</feature>
<dbReference type="PANTHER" id="PTHR47642">
    <property type="entry name" value="ATP-DEPENDENT DNA HELICASE"/>
    <property type="match status" value="1"/>
</dbReference>
<comment type="catalytic activity">
    <reaction evidence="9">
        <text>ATP + H2O = ADP + phosphate + H(+)</text>
        <dbReference type="Rhea" id="RHEA:13065"/>
        <dbReference type="ChEBI" id="CHEBI:15377"/>
        <dbReference type="ChEBI" id="CHEBI:15378"/>
        <dbReference type="ChEBI" id="CHEBI:30616"/>
        <dbReference type="ChEBI" id="CHEBI:43474"/>
        <dbReference type="ChEBI" id="CHEBI:456216"/>
        <dbReference type="EC" id="5.6.2.3"/>
    </reaction>
</comment>
<evidence type="ECO:0000256" key="4">
    <source>
        <dbReference type="ARBA" id="ARBA00022806"/>
    </source>
</evidence>
<keyword evidence="3 9" id="KW-0378">Hydrolase</keyword>
<keyword evidence="14" id="KW-1185">Reference proteome</keyword>
<dbReference type="AlphaFoldDB" id="A0A433Q5F5"/>
<gene>
    <name evidence="13" type="ORF">BC938DRAFT_472748</name>
</gene>
<keyword evidence="8" id="KW-0413">Isomerase</keyword>
<evidence type="ECO:0000256" key="1">
    <source>
        <dbReference type="ARBA" id="ARBA00022741"/>
    </source>
</evidence>